<feature type="domain" description="N-acetyltransferase" evidence="3">
    <location>
        <begin position="4"/>
        <end position="172"/>
    </location>
</feature>
<dbReference type="GO" id="GO:0016747">
    <property type="term" value="F:acyltransferase activity, transferring groups other than amino-acyl groups"/>
    <property type="evidence" value="ECO:0007669"/>
    <property type="project" value="InterPro"/>
</dbReference>
<keyword evidence="2" id="KW-0012">Acyltransferase</keyword>
<dbReference type="SUPFAM" id="SSF55729">
    <property type="entry name" value="Acyl-CoA N-acyltransferases (Nat)"/>
    <property type="match status" value="1"/>
</dbReference>
<keyword evidence="1 4" id="KW-0808">Transferase</keyword>
<dbReference type="InterPro" id="IPR050832">
    <property type="entry name" value="Bact_Acetyltransf"/>
</dbReference>
<evidence type="ECO:0000256" key="2">
    <source>
        <dbReference type="ARBA" id="ARBA00023315"/>
    </source>
</evidence>
<dbReference type="AlphaFoldDB" id="A0A1M4MZC2"/>
<sequence length="182" mass="19790">MAQFDVRVASIEDAERIAEIHVACWYETYRSLLPDHFLDQMTVADRADMWRGVFAAFDARAFGQCAVLELDGEAVGFAGYCAQRDEALKAQGFGGEITAVYVRRANQGQGAGRLLMRWCAESLVAAGVQGAALWALRENAPARGFYERLGGEICGEAEETRDGAVLTSVAYGWADVSVLAIQ</sequence>
<keyword evidence="5" id="KW-1185">Reference proteome</keyword>
<dbReference type="InterPro" id="IPR000182">
    <property type="entry name" value="GNAT_dom"/>
</dbReference>
<proteinExistence type="predicted"/>
<dbReference type="EMBL" id="FMJB01000050">
    <property type="protein sequence ID" value="SCM67960.1"/>
    <property type="molecule type" value="Genomic_DNA"/>
</dbReference>
<gene>
    <name evidence="4" type="ORF">KARMA_2167</name>
</gene>
<evidence type="ECO:0000313" key="5">
    <source>
        <dbReference type="Proteomes" id="UP000184085"/>
    </source>
</evidence>
<reference evidence="5" key="1">
    <citation type="submission" date="2016-09" db="EMBL/GenBank/DDBJ databases">
        <authorList>
            <person name="Wibberg D."/>
        </authorList>
    </citation>
    <scope>NUCLEOTIDE SEQUENCE [LARGE SCALE GENOMIC DNA]</scope>
</reference>
<dbReference type="PANTHER" id="PTHR43877:SF1">
    <property type="entry name" value="ACETYLTRANSFERASE"/>
    <property type="match status" value="1"/>
</dbReference>
<dbReference type="Gene3D" id="3.40.630.30">
    <property type="match status" value="1"/>
</dbReference>
<dbReference type="PANTHER" id="PTHR43877">
    <property type="entry name" value="AMINOALKYLPHOSPHONATE N-ACETYLTRANSFERASE-RELATED-RELATED"/>
    <property type="match status" value="1"/>
</dbReference>
<dbReference type="Pfam" id="PF00583">
    <property type="entry name" value="Acetyltransf_1"/>
    <property type="match status" value="1"/>
</dbReference>
<organism evidence="4 5">
    <name type="scientific">Donghicola eburneus</name>
    <dbReference type="NCBI Taxonomy" id="393278"/>
    <lineage>
        <taxon>Bacteria</taxon>
        <taxon>Pseudomonadati</taxon>
        <taxon>Pseudomonadota</taxon>
        <taxon>Alphaproteobacteria</taxon>
        <taxon>Rhodobacterales</taxon>
        <taxon>Roseobacteraceae</taxon>
        <taxon>Donghicola</taxon>
    </lineage>
</organism>
<dbReference type="InterPro" id="IPR016181">
    <property type="entry name" value="Acyl_CoA_acyltransferase"/>
</dbReference>
<evidence type="ECO:0000256" key="1">
    <source>
        <dbReference type="ARBA" id="ARBA00022679"/>
    </source>
</evidence>
<accession>A0A1M4MZC2</accession>
<evidence type="ECO:0000313" key="4">
    <source>
        <dbReference type="EMBL" id="SCM67960.1"/>
    </source>
</evidence>
<name>A0A1M4MZC2_9RHOB</name>
<protein>
    <submittedName>
        <fullName evidence="4">Putative GNAT family acetyltransferase</fullName>
    </submittedName>
</protein>
<dbReference type="Proteomes" id="UP000184085">
    <property type="component" value="Unassembled WGS sequence"/>
</dbReference>
<evidence type="ECO:0000259" key="3">
    <source>
        <dbReference type="PROSITE" id="PS51186"/>
    </source>
</evidence>
<dbReference type="CDD" id="cd04301">
    <property type="entry name" value="NAT_SF"/>
    <property type="match status" value="1"/>
</dbReference>
<dbReference type="PROSITE" id="PS51186">
    <property type="entry name" value="GNAT"/>
    <property type="match status" value="1"/>
</dbReference>